<sequence>MYLHGIETCFTRDERNEDNREEQASGHLSIFSQQARPIGGRQLQQLSKEELEKAHCEHLDELRRISASNLELEQEKYFPKWFKDHMRQMRIKHPSEVTKELYSLACGPDARIHTYTGCIVNGVRFHTKDRDDHRITQNSGICVSGEHDGENVNFYGVLTNVLELDYLFGYKIILFKCKWFDTNHQRKKIQQDPHFTIINISSTWYENDPFVLATQAHQVFYLDDYKNGQNWKVVQKVQHRHLWDILEVDSNIEVDANFDKTNKDDAYQENESCDIEWSFELDDQLERFDRINVNPEVITNNILCMGDRNDDGDDDFICDDIIEEDIIVDNDNIVEEWLSSETHKMTKNDIQRLSTDQLSQGQEGIPPLVQTSGTCKRLNTNLTVEMIFDTAQKRTRSGRIIGTSPIKEANRTPPNVQVDVAHTSLNRNSTTRKMTDNDSKRGGIDRQLQGVGNLENTTTNATLQANGTHSRHQNNSTLRRMPCSDSQRVDTFLPMQDIENGDDTPIPLPTLQDCGTPRNVNKNSTPRRMTRSHSRIVGIDELMQGFGNVEDTIAPAIMDTSETPFDPNNNTSTMDADSTTGRRKVRGDSRGVGTDKLIQANGSRPLGGVEIKPENNAPTGVNSSRMKSEIGTIVRNYAPLDVEKWADISESEKVFMMEKLQEKFIIDFTQDHVKKAMEGKMAARYRDHRNKCHKHFKKYPTIALAKQNPYKHVSDQKQWDWLCDRFASEKFQEKMLELQKQPVPEGGQALKEAEICVQVLGSRSGYIKGLGHGPRPPSSSSKSTHKSHREIELENELKATRELLQSQETRIQHQQSQIAQLASFVSEMRQHMHIPRSSSRSSSPSDDTPLMDS</sequence>
<evidence type="ECO:0000259" key="2">
    <source>
        <dbReference type="Pfam" id="PF13952"/>
    </source>
</evidence>
<dbReference type="Proteomes" id="UP001227230">
    <property type="component" value="Chromosome 9"/>
</dbReference>
<evidence type="ECO:0000313" key="3">
    <source>
        <dbReference type="EMBL" id="WJZ95325.1"/>
    </source>
</evidence>
<organism evidence="3 4">
    <name type="scientific">Vitis vinifera</name>
    <name type="common">Grape</name>
    <dbReference type="NCBI Taxonomy" id="29760"/>
    <lineage>
        <taxon>Eukaryota</taxon>
        <taxon>Viridiplantae</taxon>
        <taxon>Streptophyta</taxon>
        <taxon>Embryophyta</taxon>
        <taxon>Tracheophyta</taxon>
        <taxon>Spermatophyta</taxon>
        <taxon>Magnoliopsida</taxon>
        <taxon>eudicotyledons</taxon>
        <taxon>Gunneridae</taxon>
        <taxon>Pentapetalae</taxon>
        <taxon>rosids</taxon>
        <taxon>Vitales</taxon>
        <taxon>Vitaceae</taxon>
        <taxon>Viteae</taxon>
        <taxon>Vitis</taxon>
    </lineage>
</organism>
<feature type="region of interest" description="Disordered" evidence="1">
    <location>
        <begin position="767"/>
        <end position="791"/>
    </location>
</feature>
<protein>
    <recommendedName>
        <fullName evidence="2">DUF4216 domain-containing protein</fullName>
    </recommendedName>
</protein>
<feature type="domain" description="DUF4216" evidence="2">
    <location>
        <begin position="162"/>
        <end position="234"/>
    </location>
</feature>
<dbReference type="EMBL" id="CP126656">
    <property type="protein sequence ID" value="WJZ95325.1"/>
    <property type="molecule type" value="Genomic_DNA"/>
</dbReference>
<feature type="compositionally biased region" description="Polar residues" evidence="1">
    <location>
        <begin position="518"/>
        <end position="527"/>
    </location>
</feature>
<dbReference type="PANTHER" id="PTHR48258">
    <property type="entry name" value="DUF4218 DOMAIN-CONTAINING PROTEIN-RELATED"/>
    <property type="match status" value="1"/>
</dbReference>
<dbReference type="Pfam" id="PF13952">
    <property type="entry name" value="DUF4216"/>
    <property type="match status" value="1"/>
</dbReference>
<evidence type="ECO:0000313" key="4">
    <source>
        <dbReference type="Proteomes" id="UP001227230"/>
    </source>
</evidence>
<reference evidence="3 4" key="1">
    <citation type="journal article" date="2023" name="Hortic Res">
        <title>The complete reference genome for grapevine (Vitis vinifera L.) genetics and breeding.</title>
        <authorList>
            <person name="Shi X."/>
            <person name="Cao S."/>
            <person name="Wang X."/>
            <person name="Huang S."/>
            <person name="Wang Y."/>
            <person name="Liu Z."/>
            <person name="Liu W."/>
            <person name="Leng X."/>
            <person name="Peng Y."/>
            <person name="Wang N."/>
            <person name="Wang Y."/>
            <person name="Ma Z."/>
            <person name="Xu X."/>
            <person name="Zhang F."/>
            <person name="Xue H."/>
            <person name="Zhong H."/>
            <person name="Wang Y."/>
            <person name="Zhang K."/>
            <person name="Velt A."/>
            <person name="Avia K."/>
            <person name="Holtgrawe D."/>
            <person name="Grimplet J."/>
            <person name="Matus J.T."/>
            <person name="Ware D."/>
            <person name="Wu X."/>
            <person name="Wang H."/>
            <person name="Liu C."/>
            <person name="Fang Y."/>
            <person name="Rustenholz C."/>
            <person name="Cheng Z."/>
            <person name="Xiao H."/>
            <person name="Zhou Y."/>
        </authorList>
    </citation>
    <scope>NUCLEOTIDE SEQUENCE [LARGE SCALE GENOMIC DNA]</scope>
    <source>
        <strain evidence="4">cv. Pinot noir / PN40024</strain>
        <tissue evidence="3">Leaf</tissue>
    </source>
</reference>
<feature type="compositionally biased region" description="Polar residues" evidence="1">
    <location>
        <begin position="560"/>
        <end position="579"/>
    </location>
</feature>
<feature type="region of interest" description="Disordered" evidence="1">
    <location>
        <begin position="508"/>
        <end position="531"/>
    </location>
</feature>
<name>A0ABY9CJE7_VITVI</name>
<accession>A0ABY9CJE7</accession>
<proteinExistence type="predicted"/>
<feature type="region of interest" description="Disordered" evidence="1">
    <location>
        <begin position="826"/>
        <end position="853"/>
    </location>
</feature>
<feature type="compositionally biased region" description="Low complexity" evidence="1">
    <location>
        <begin position="835"/>
        <end position="845"/>
    </location>
</feature>
<keyword evidence="4" id="KW-1185">Reference proteome</keyword>
<dbReference type="PANTHER" id="PTHR48258:SF6">
    <property type="entry name" value="LEUCINE-RICH REPEAT DOMAIN, L DOMAIN-CONTAINING PROTEIN"/>
    <property type="match status" value="1"/>
</dbReference>
<dbReference type="InterPro" id="IPR025312">
    <property type="entry name" value="DUF4216"/>
</dbReference>
<gene>
    <name evidence="3" type="ORF">VitviT2T_014103</name>
</gene>
<evidence type="ECO:0000256" key="1">
    <source>
        <dbReference type="SAM" id="MobiDB-lite"/>
    </source>
</evidence>
<feature type="region of interest" description="Disordered" evidence="1">
    <location>
        <begin position="560"/>
        <end position="624"/>
    </location>
</feature>